<protein>
    <recommendedName>
        <fullName evidence="3">Tail protein</fullName>
    </recommendedName>
</protein>
<gene>
    <name evidence="1" type="ORF">NF685_13440</name>
</gene>
<name>A0ABT1CLF7_9PROT</name>
<reference evidence="1 2" key="1">
    <citation type="submission" date="2022-06" db="EMBL/GenBank/DDBJ databases">
        <title>Whole-genome of Asaia lannensis strain LMG 27011T.</title>
        <authorList>
            <person name="Sombolestani A."/>
        </authorList>
    </citation>
    <scope>NUCLEOTIDE SEQUENCE [LARGE SCALE GENOMIC DNA]</scope>
    <source>
        <strain evidence="1 2">NBRC 102526</strain>
    </source>
</reference>
<dbReference type="EMBL" id="JAMXQU010000013">
    <property type="protein sequence ID" value="MCO6161038.1"/>
    <property type="molecule type" value="Genomic_DNA"/>
</dbReference>
<proteinExistence type="predicted"/>
<organism evidence="1 2">
    <name type="scientific">Asaia lannensis NBRC 102526</name>
    <dbReference type="NCBI Taxonomy" id="1307926"/>
    <lineage>
        <taxon>Bacteria</taxon>
        <taxon>Pseudomonadati</taxon>
        <taxon>Pseudomonadota</taxon>
        <taxon>Alphaproteobacteria</taxon>
        <taxon>Acetobacterales</taxon>
        <taxon>Acetobacteraceae</taxon>
        <taxon>Asaia</taxon>
    </lineage>
</organism>
<accession>A0ABT1CLF7</accession>
<evidence type="ECO:0000313" key="2">
    <source>
        <dbReference type="Proteomes" id="UP001523401"/>
    </source>
</evidence>
<keyword evidence="2" id="KW-1185">Reference proteome</keyword>
<sequence length="141" mass="15916">MLSDIVWNDAYTRAQLVAKQQGLALVDALEQQSEDRPALFWRMEAQASQSDRFGTGEEAMEEDGEFAFHLTIRAGSILTPDALSLCKGMSVMFRAQLEGVQRLPDGLHYDGQSLFPPDPDTGGNWFTMTLIVHYRFQDRMI</sequence>
<comment type="caution">
    <text evidence="1">The sequence shown here is derived from an EMBL/GenBank/DDBJ whole genome shotgun (WGS) entry which is preliminary data.</text>
</comment>
<evidence type="ECO:0008006" key="3">
    <source>
        <dbReference type="Google" id="ProtNLM"/>
    </source>
</evidence>
<evidence type="ECO:0000313" key="1">
    <source>
        <dbReference type="EMBL" id="MCO6161038.1"/>
    </source>
</evidence>
<dbReference type="Proteomes" id="UP001523401">
    <property type="component" value="Unassembled WGS sequence"/>
</dbReference>
<dbReference type="RefSeq" id="WP_252850021.1">
    <property type="nucleotide sequence ID" value="NZ_BAPW01000008.1"/>
</dbReference>